<accession>A0A0R1RPN3</accession>
<protein>
    <submittedName>
        <fullName evidence="5">Sortase</fullName>
    </submittedName>
</protein>
<keyword evidence="3" id="KW-0788">Thiol protease</keyword>
<dbReference type="NCBIfam" id="TIGR01076">
    <property type="entry name" value="sortase_fam"/>
    <property type="match status" value="1"/>
</dbReference>
<evidence type="ECO:0000313" key="5">
    <source>
        <dbReference type="EMBL" id="KRL59213.1"/>
    </source>
</evidence>
<dbReference type="EMBL" id="AZEX01000054">
    <property type="protein sequence ID" value="KRL59213.1"/>
    <property type="molecule type" value="Genomic_DNA"/>
</dbReference>
<evidence type="ECO:0000313" key="6">
    <source>
        <dbReference type="Proteomes" id="UP000051264"/>
    </source>
</evidence>
<dbReference type="InterPro" id="IPR023365">
    <property type="entry name" value="Sortase_dom-sf"/>
</dbReference>
<dbReference type="OrthoDB" id="1648028at2"/>
<dbReference type="GO" id="GO:0006508">
    <property type="term" value="P:proteolysis"/>
    <property type="evidence" value="ECO:0007669"/>
    <property type="project" value="UniProtKB-KW"/>
</dbReference>
<name>A0A0R1RPN3_9LACO</name>
<dbReference type="eggNOG" id="COG3764">
    <property type="taxonomic scope" value="Bacteria"/>
</dbReference>
<dbReference type="PATRIC" id="fig|1423747.3.peg.1868"/>
<evidence type="ECO:0000256" key="3">
    <source>
        <dbReference type="ARBA" id="ARBA00022807"/>
    </source>
</evidence>
<keyword evidence="1" id="KW-0645">Protease</keyword>
<dbReference type="InterPro" id="IPR042007">
    <property type="entry name" value="Sortase_A"/>
</dbReference>
<feature type="active site" description="Proton donor/acceptor" evidence="4">
    <location>
        <position position="132"/>
    </location>
</feature>
<feature type="active site" description="Acyl-thioester intermediate" evidence="4">
    <location>
        <position position="191"/>
    </location>
</feature>
<dbReference type="CDD" id="cd06165">
    <property type="entry name" value="Sortase_A"/>
    <property type="match status" value="1"/>
</dbReference>
<dbReference type="STRING" id="1423747.FC69_GL001839"/>
<dbReference type="Proteomes" id="UP000051264">
    <property type="component" value="Unassembled WGS sequence"/>
</dbReference>
<organism evidence="5 6">
    <name type="scientific">Latilactobacillus fuchuensis DSM 14340 = JCM 11249</name>
    <dbReference type="NCBI Taxonomy" id="1423747"/>
    <lineage>
        <taxon>Bacteria</taxon>
        <taxon>Bacillati</taxon>
        <taxon>Bacillota</taxon>
        <taxon>Bacilli</taxon>
        <taxon>Lactobacillales</taxon>
        <taxon>Lactobacillaceae</taxon>
        <taxon>Latilactobacillus</taxon>
    </lineage>
</organism>
<comment type="caution">
    <text evidence="5">The sequence shown here is derived from an EMBL/GenBank/DDBJ whole genome shotgun (WGS) entry which is preliminary data.</text>
</comment>
<reference evidence="5 6" key="1">
    <citation type="journal article" date="2015" name="Genome Announc.">
        <title>Expanding the biotechnology potential of lactobacilli through comparative genomics of 213 strains and associated genera.</title>
        <authorList>
            <person name="Sun Z."/>
            <person name="Harris H.M."/>
            <person name="McCann A."/>
            <person name="Guo C."/>
            <person name="Argimon S."/>
            <person name="Zhang W."/>
            <person name="Yang X."/>
            <person name="Jeffery I.B."/>
            <person name="Cooney J.C."/>
            <person name="Kagawa T.F."/>
            <person name="Liu W."/>
            <person name="Song Y."/>
            <person name="Salvetti E."/>
            <person name="Wrobel A."/>
            <person name="Rasinkangas P."/>
            <person name="Parkhill J."/>
            <person name="Rea M.C."/>
            <person name="O'Sullivan O."/>
            <person name="Ritari J."/>
            <person name="Douillard F.P."/>
            <person name="Paul Ross R."/>
            <person name="Yang R."/>
            <person name="Briner A.E."/>
            <person name="Felis G.E."/>
            <person name="de Vos W.M."/>
            <person name="Barrangou R."/>
            <person name="Klaenhammer T.R."/>
            <person name="Caufield P.W."/>
            <person name="Cui Y."/>
            <person name="Zhang H."/>
            <person name="O'Toole P.W."/>
        </authorList>
    </citation>
    <scope>NUCLEOTIDE SEQUENCE [LARGE SCALE GENOMIC DNA]</scope>
    <source>
        <strain evidence="5 6">DSM 14340</strain>
    </source>
</reference>
<gene>
    <name evidence="5" type="ORF">FC69_GL001839</name>
</gene>
<dbReference type="AlphaFoldDB" id="A0A0R1RPN3"/>
<dbReference type="Gene3D" id="2.40.260.10">
    <property type="entry name" value="Sortase"/>
    <property type="match status" value="1"/>
</dbReference>
<proteinExistence type="predicted"/>
<evidence type="ECO:0000256" key="4">
    <source>
        <dbReference type="PIRSR" id="PIRSR605754-1"/>
    </source>
</evidence>
<keyword evidence="2" id="KW-0378">Hydrolase</keyword>
<dbReference type="GO" id="GO:0008234">
    <property type="term" value="F:cysteine-type peptidase activity"/>
    <property type="evidence" value="ECO:0007669"/>
    <property type="project" value="UniProtKB-KW"/>
</dbReference>
<dbReference type="RefSeq" id="WP_025082860.1">
    <property type="nucleotide sequence ID" value="NZ_AZEX01000054.1"/>
</dbReference>
<sequence length="220" mass="24277">MSKKVKNRIINSVLAVVLIIGLLLVFSGPIRTQIVRWMANRRMDVTATQIQKNQHKKANFDFKAVDSLDTKQIVHAAVSGDVIVLGKVAVPSVGMALPVMKGVSEDTMAQGGGTMKPDQKMGADNNYALAGHSFTNIFLPLENVKVGDMVYLTDMQSVYTYKVDYKQSISPYDVKVIDDVPGKKMVTLITCDNTVRRWCIQGQLVKTQKATKKTLAVFNP</sequence>
<evidence type="ECO:0000256" key="1">
    <source>
        <dbReference type="ARBA" id="ARBA00022670"/>
    </source>
</evidence>
<dbReference type="SUPFAM" id="SSF63817">
    <property type="entry name" value="Sortase"/>
    <property type="match status" value="1"/>
</dbReference>
<dbReference type="InterPro" id="IPR005754">
    <property type="entry name" value="Sortase"/>
</dbReference>
<dbReference type="Pfam" id="PF04203">
    <property type="entry name" value="Sortase"/>
    <property type="match status" value="1"/>
</dbReference>
<evidence type="ECO:0000256" key="2">
    <source>
        <dbReference type="ARBA" id="ARBA00022801"/>
    </source>
</evidence>